<comment type="caution">
    <text evidence="3">The sequence shown here is derived from an EMBL/GenBank/DDBJ whole genome shotgun (WGS) entry which is preliminary data.</text>
</comment>
<organism evidence="3 4">
    <name type="scientific">Agaribacillus aureus</name>
    <dbReference type="NCBI Taxonomy" id="3051825"/>
    <lineage>
        <taxon>Bacteria</taxon>
        <taxon>Pseudomonadati</taxon>
        <taxon>Bacteroidota</taxon>
        <taxon>Cytophagia</taxon>
        <taxon>Cytophagales</taxon>
        <taxon>Splendidivirgaceae</taxon>
        <taxon>Agaribacillus</taxon>
    </lineage>
</organism>
<feature type="domain" description="DUF6852" evidence="2">
    <location>
        <begin position="52"/>
        <end position="122"/>
    </location>
</feature>
<dbReference type="RefSeq" id="WP_346757801.1">
    <property type="nucleotide sequence ID" value="NZ_JAUJEB010000001.1"/>
</dbReference>
<feature type="domain" description="DUF5606" evidence="1">
    <location>
        <begin position="3"/>
        <end position="49"/>
    </location>
</feature>
<dbReference type="InterPro" id="IPR049282">
    <property type="entry name" value="BVU_3817_N_sf"/>
</dbReference>
<gene>
    <name evidence="3" type="ORF">QQ020_10525</name>
</gene>
<evidence type="ECO:0000259" key="2">
    <source>
        <dbReference type="Pfam" id="PF21186"/>
    </source>
</evidence>
<dbReference type="Pfam" id="PF18347">
    <property type="entry name" value="DUF5606"/>
    <property type="match status" value="1"/>
</dbReference>
<dbReference type="Pfam" id="PF21186">
    <property type="entry name" value="DUF6852"/>
    <property type="match status" value="1"/>
</dbReference>
<dbReference type="InterPro" id="IPR041218">
    <property type="entry name" value="DUF5606"/>
</dbReference>
<sequence>MDLNEIAAVSGKGGLYKILKPTRTGVILESLDDKKTKLVAGTHHRVSVLDEISIYTTTEEGSTPLKDIFQKINEEFDGDPGLESNASPEELKSFIRHILPEYDEERVYVSDIKKLVSWYKILYKYAPDLLTESKKDTK</sequence>
<dbReference type="Gene3D" id="2.30.30.730">
    <property type="match status" value="1"/>
</dbReference>
<dbReference type="Gene3D" id="1.10.10.1650">
    <property type="match status" value="1"/>
</dbReference>
<name>A0ABT8L3Z3_9BACT</name>
<evidence type="ECO:0000313" key="4">
    <source>
        <dbReference type="Proteomes" id="UP001172083"/>
    </source>
</evidence>
<reference evidence="3" key="1">
    <citation type="submission" date="2023-06" db="EMBL/GenBank/DDBJ databases">
        <title>Genomic of Agaribacillus aureum.</title>
        <authorList>
            <person name="Wang G."/>
        </authorList>
    </citation>
    <scope>NUCLEOTIDE SEQUENCE</scope>
    <source>
        <strain evidence="3">BMA12</strain>
    </source>
</reference>
<proteinExistence type="predicted"/>
<dbReference type="InterPro" id="IPR049281">
    <property type="entry name" value="BVU_3817-like_C_sf"/>
</dbReference>
<dbReference type="Proteomes" id="UP001172083">
    <property type="component" value="Unassembled WGS sequence"/>
</dbReference>
<accession>A0ABT8L3Z3</accession>
<dbReference type="EMBL" id="JAUJEB010000001">
    <property type="protein sequence ID" value="MDN5212484.1"/>
    <property type="molecule type" value="Genomic_DNA"/>
</dbReference>
<evidence type="ECO:0000313" key="3">
    <source>
        <dbReference type="EMBL" id="MDN5212484.1"/>
    </source>
</evidence>
<protein>
    <submittedName>
        <fullName evidence="3">DUF5606 domain-containing protein</fullName>
    </submittedName>
</protein>
<keyword evidence="4" id="KW-1185">Reference proteome</keyword>
<dbReference type="InterPro" id="IPR049280">
    <property type="entry name" value="DUF6852"/>
</dbReference>
<evidence type="ECO:0000259" key="1">
    <source>
        <dbReference type="Pfam" id="PF18347"/>
    </source>
</evidence>